<evidence type="ECO:0000313" key="2">
    <source>
        <dbReference type="EMBL" id="RWR76387.1"/>
    </source>
</evidence>
<dbReference type="SUPFAM" id="SSF52833">
    <property type="entry name" value="Thioredoxin-like"/>
    <property type="match status" value="1"/>
</dbReference>
<accession>A0A3S3MWW1</accession>
<reference evidence="2 3" key="1">
    <citation type="journal article" date="2019" name="Nat. Plants">
        <title>Stout camphor tree genome fills gaps in understanding of flowering plant genome evolution.</title>
        <authorList>
            <person name="Chaw S.M."/>
            <person name="Liu Y.C."/>
            <person name="Wu Y.W."/>
            <person name="Wang H.Y."/>
            <person name="Lin C.I."/>
            <person name="Wu C.S."/>
            <person name="Ke H.M."/>
            <person name="Chang L.Y."/>
            <person name="Hsu C.Y."/>
            <person name="Yang H.T."/>
            <person name="Sudianto E."/>
            <person name="Hsu M.H."/>
            <person name="Wu K.P."/>
            <person name="Wang L.N."/>
            <person name="Leebens-Mack J.H."/>
            <person name="Tsai I.J."/>
        </authorList>
    </citation>
    <scope>NUCLEOTIDE SEQUENCE [LARGE SCALE GENOMIC DNA]</scope>
    <source>
        <strain evidence="3">cv. Chaw 1501</strain>
        <tissue evidence="2">Young leaves</tissue>
    </source>
</reference>
<dbReference type="Gene3D" id="3.40.30.10">
    <property type="entry name" value="Glutaredoxin"/>
    <property type="match status" value="1"/>
</dbReference>
<evidence type="ECO:0000313" key="3">
    <source>
        <dbReference type="Proteomes" id="UP000283530"/>
    </source>
</evidence>
<keyword evidence="1" id="KW-0175">Coiled coil</keyword>
<keyword evidence="3" id="KW-1185">Reference proteome</keyword>
<dbReference type="GO" id="GO:0016746">
    <property type="term" value="F:acyltransferase activity"/>
    <property type="evidence" value="ECO:0007669"/>
    <property type="project" value="UniProtKB-KW"/>
</dbReference>
<dbReference type="CDD" id="cd02980">
    <property type="entry name" value="TRX_Fd_family"/>
    <property type="match status" value="1"/>
</dbReference>
<dbReference type="EMBL" id="QPKB01000002">
    <property type="protein sequence ID" value="RWR76387.1"/>
    <property type="molecule type" value="Genomic_DNA"/>
</dbReference>
<organism evidence="2 3">
    <name type="scientific">Cinnamomum micranthum f. kanehirae</name>
    <dbReference type="NCBI Taxonomy" id="337451"/>
    <lineage>
        <taxon>Eukaryota</taxon>
        <taxon>Viridiplantae</taxon>
        <taxon>Streptophyta</taxon>
        <taxon>Embryophyta</taxon>
        <taxon>Tracheophyta</taxon>
        <taxon>Spermatophyta</taxon>
        <taxon>Magnoliopsida</taxon>
        <taxon>Magnoliidae</taxon>
        <taxon>Laurales</taxon>
        <taxon>Lauraceae</taxon>
        <taxon>Cinnamomum</taxon>
    </lineage>
</organism>
<evidence type="ECO:0000256" key="1">
    <source>
        <dbReference type="SAM" id="Coils"/>
    </source>
</evidence>
<dbReference type="OrthoDB" id="913780at2759"/>
<gene>
    <name evidence="2" type="ORF">CKAN_00482800</name>
</gene>
<dbReference type="Proteomes" id="UP000283530">
    <property type="component" value="Unassembled WGS sequence"/>
</dbReference>
<sequence>MEVSGIVFRSVPCYSGAGFRQSQSKEPTKLSVFRRSCEFSDEGHLRYYGVVCKKKEKVKSKDCDETMTLKKKRMKMIKGLSKDLSALTLMRFGGEEDLMEEEFKGKIISEAAEALLAQLQVLKAEEKEMKRRRKEEKAAMKAARMKAMASSESSDSECGEVVDMSCLRSGALAQDKNKIDQPQPIQVEASIGTYTQSNNTTAVPCSFSIEERNTTRVIESPSSSACCNDSSGSNSSSRNILVVGASSSERIQVCMGGKCKKSGAVELLGEFERMIGVEGAVVGCKCMGKCRDGPNVRVLNQCNGNALEKEVGGSITNPLCIGVGLEDVGAIVANFFGEMKDMGMMAVA</sequence>
<dbReference type="InterPro" id="IPR036249">
    <property type="entry name" value="Thioredoxin-like_sf"/>
</dbReference>
<comment type="caution">
    <text evidence="2">The sequence shown here is derived from an EMBL/GenBank/DDBJ whole genome shotgun (WGS) entry which is preliminary data.</text>
</comment>
<dbReference type="STRING" id="337451.A0A3S3MWW1"/>
<feature type="coiled-coil region" evidence="1">
    <location>
        <begin position="112"/>
        <end position="146"/>
    </location>
</feature>
<keyword evidence="2" id="KW-0012">Acyltransferase</keyword>
<keyword evidence="2" id="KW-0808">Transferase</keyword>
<proteinExistence type="predicted"/>
<name>A0A3S3MWW1_9MAGN</name>
<protein>
    <submittedName>
        <fullName evidence="2">Diacylglycerol O-acyltransferase 3</fullName>
    </submittedName>
</protein>
<dbReference type="AlphaFoldDB" id="A0A3S3MWW1"/>